<organism evidence="2 3">
    <name type="scientific">Pseudoalteromonas xiamenensis</name>
    <dbReference type="NCBI Taxonomy" id="882626"/>
    <lineage>
        <taxon>Bacteria</taxon>
        <taxon>Pseudomonadati</taxon>
        <taxon>Pseudomonadota</taxon>
        <taxon>Gammaproteobacteria</taxon>
        <taxon>Alteromonadales</taxon>
        <taxon>Pseudoalteromonadaceae</taxon>
        <taxon>Pseudoalteromonas</taxon>
    </lineage>
</organism>
<gene>
    <name evidence="2" type="ORF">J5O05_04855</name>
</gene>
<feature type="transmembrane region" description="Helical" evidence="1">
    <location>
        <begin position="87"/>
        <end position="110"/>
    </location>
</feature>
<keyword evidence="3" id="KW-1185">Reference proteome</keyword>
<evidence type="ECO:0000313" key="3">
    <source>
        <dbReference type="Proteomes" id="UP000664904"/>
    </source>
</evidence>
<dbReference type="EMBL" id="CP072133">
    <property type="protein sequence ID" value="QTH72213.1"/>
    <property type="molecule type" value="Genomic_DNA"/>
</dbReference>
<dbReference type="RefSeq" id="WP_208843835.1">
    <property type="nucleotide sequence ID" value="NZ_CP072133.1"/>
</dbReference>
<feature type="transmembrane region" description="Helical" evidence="1">
    <location>
        <begin position="6"/>
        <end position="24"/>
    </location>
</feature>
<protein>
    <submittedName>
        <fullName evidence="2">Uncharacterized protein</fullName>
    </submittedName>
</protein>
<name>A0A975DI57_9GAMM</name>
<feature type="transmembrane region" description="Helical" evidence="1">
    <location>
        <begin position="130"/>
        <end position="150"/>
    </location>
</feature>
<sequence>MSQSNLYMLLLVVAIALLLTQICIKQKRTMHVLFAVFCGSVAMVALKKITGEQIGAYQYLIGMTTCATCNVYWLLSRSLFRTKNAIALPHMIMAASIAGLVMFKQGYLFFSNLYDVHSFPSFTQHLLGELIGLLSSCILVLMIWEGFRGFQQANKLEKKQRTFYLATIMGAIGLSTISNSLFVDNPSAIDWGVGLITLTVLINTQILVYWRTRSIQAANTTLCTRYDETKEPNTVSALHIENAEERNFAKAILALLVDEQRFLQANLKVVDIARETRCV</sequence>
<feature type="transmembrane region" description="Helical" evidence="1">
    <location>
        <begin position="56"/>
        <end position="75"/>
    </location>
</feature>
<feature type="transmembrane region" description="Helical" evidence="1">
    <location>
        <begin position="31"/>
        <end position="50"/>
    </location>
</feature>
<keyword evidence="1" id="KW-0472">Membrane</keyword>
<reference evidence="2" key="1">
    <citation type="submission" date="2021-03" db="EMBL/GenBank/DDBJ databases">
        <title>Complete Genome of Pseudoalteromonas xiamenensis STKMTI.2, a new potential marine bacterium producing anti-Vibrio compounds.</title>
        <authorList>
            <person name="Handayani D.P."/>
            <person name="Isnansetyo A."/>
            <person name="Istiqomah I."/>
            <person name="Jumina J."/>
        </authorList>
    </citation>
    <scope>NUCLEOTIDE SEQUENCE</scope>
    <source>
        <strain evidence="2">STKMTI.2</strain>
    </source>
</reference>
<dbReference type="AlphaFoldDB" id="A0A975DI57"/>
<dbReference type="Proteomes" id="UP000664904">
    <property type="component" value="Chromosome"/>
</dbReference>
<evidence type="ECO:0000256" key="1">
    <source>
        <dbReference type="SAM" id="Phobius"/>
    </source>
</evidence>
<dbReference type="KEGG" id="pxi:J5O05_04855"/>
<accession>A0A975DI57</accession>
<evidence type="ECO:0000313" key="2">
    <source>
        <dbReference type="EMBL" id="QTH72213.1"/>
    </source>
</evidence>
<feature type="transmembrane region" description="Helical" evidence="1">
    <location>
        <begin position="162"/>
        <end position="182"/>
    </location>
</feature>
<keyword evidence="1" id="KW-0812">Transmembrane</keyword>
<keyword evidence="1" id="KW-1133">Transmembrane helix</keyword>
<feature type="transmembrane region" description="Helical" evidence="1">
    <location>
        <begin position="188"/>
        <end position="210"/>
    </location>
</feature>
<proteinExistence type="predicted"/>